<keyword evidence="6" id="KW-0687">Ribonucleoprotein</keyword>
<evidence type="ECO:0000256" key="3">
    <source>
        <dbReference type="ARBA" id="ARBA00022946"/>
    </source>
</evidence>
<proteinExistence type="inferred from homology"/>
<dbReference type="Proteomes" id="UP000549394">
    <property type="component" value="Unassembled WGS sequence"/>
</dbReference>
<protein>
    <recommendedName>
        <fullName evidence="7">Large ribosomal subunit protein mL46</fullName>
    </recommendedName>
    <alternativeName>
        <fullName evidence="8">39S ribosomal protein L46, mitochondrial</fullName>
    </alternativeName>
</protein>
<evidence type="ECO:0000256" key="4">
    <source>
        <dbReference type="ARBA" id="ARBA00022980"/>
    </source>
</evidence>
<evidence type="ECO:0000256" key="5">
    <source>
        <dbReference type="ARBA" id="ARBA00023128"/>
    </source>
</evidence>
<dbReference type="InterPro" id="IPR015797">
    <property type="entry name" value="NUDIX_hydrolase-like_dom_sf"/>
</dbReference>
<dbReference type="OrthoDB" id="194611at2759"/>
<dbReference type="Pfam" id="PF11788">
    <property type="entry name" value="MRP-L46"/>
    <property type="match status" value="1"/>
</dbReference>
<gene>
    <name evidence="10" type="ORF">DGYR_LOCUS4010</name>
</gene>
<sequence length="263" mass="30748">MALYLIHRTARLKSIVSHAIQVQQNFSLSSKNHQNYDIFASVCLQRQRVLTSEKTPLEIEFSNFLQDLETKQSVYNDHELRHFEDLRVAEQRKLDIDADGDIIRETALDLEDSWDTEYQNFKPAPRTTEDDENKNLKSHNRELDSKLLLLTKSKLGDAERWVLPMGKWIKGESLRQTAERILAEQTGSSLNVQFLGNAPCGFYKYEYPSKEQTIGAKIFFFKADLKDGQITKNINFQWIKKQDIKPLLPPRYFKVVDRFVLDF</sequence>
<dbReference type="InterPro" id="IPR021757">
    <property type="entry name" value="Ribosomal_mL46_N"/>
</dbReference>
<dbReference type="FunFam" id="3.90.79.10:FF:000018">
    <property type="entry name" value="39S ribosomal protein L46, mitochondrial"/>
    <property type="match status" value="1"/>
</dbReference>
<dbReference type="GO" id="GO:0005762">
    <property type="term" value="C:mitochondrial large ribosomal subunit"/>
    <property type="evidence" value="ECO:0007669"/>
    <property type="project" value="TreeGrafter"/>
</dbReference>
<dbReference type="PROSITE" id="PS51462">
    <property type="entry name" value="NUDIX"/>
    <property type="match status" value="1"/>
</dbReference>
<dbReference type="PANTHER" id="PTHR13124:SF12">
    <property type="entry name" value="LARGE RIBOSOMAL SUBUNIT PROTEIN ML46"/>
    <property type="match status" value="1"/>
</dbReference>
<comment type="subcellular location">
    <subcellularLocation>
        <location evidence="1">Mitochondrion</location>
    </subcellularLocation>
</comment>
<organism evidence="10 11">
    <name type="scientific">Dimorphilus gyrociliatus</name>
    <dbReference type="NCBI Taxonomy" id="2664684"/>
    <lineage>
        <taxon>Eukaryota</taxon>
        <taxon>Metazoa</taxon>
        <taxon>Spiralia</taxon>
        <taxon>Lophotrochozoa</taxon>
        <taxon>Annelida</taxon>
        <taxon>Polychaeta</taxon>
        <taxon>Polychaeta incertae sedis</taxon>
        <taxon>Dinophilidae</taxon>
        <taxon>Dimorphilus</taxon>
    </lineage>
</organism>
<evidence type="ECO:0000256" key="6">
    <source>
        <dbReference type="ARBA" id="ARBA00023274"/>
    </source>
</evidence>
<dbReference type="Gene3D" id="3.90.79.10">
    <property type="entry name" value="Nucleoside Triphosphate Pyrophosphohydrolase"/>
    <property type="match status" value="1"/>
</dbReference>
<reference evidence="10 11" key="1">
    <citation type="submission" date="2020-08" db="EMBL/GenBank/DDBJ databases">
        <authorList>
            <person name="Hejnol A."/>
        </authorList>
    </citation>
    <scope>NUCLEOTIDE SEQUENCE [LARGE SCALE GENOMIC DNA]</scope>
</reference>
<keyword evidence="11" id="KW-1185">Reference proteome</keyword>
<name>A0A7I8VHU7_9ANNE</name>
<dbReference type="InterPro" id="IPR040008">
    <property type="entry name" value="Ribosomal_mL46"/>
</dbReference>
<dbReference type="Pfam" id="PF00293">
    <property type="entry name" value="NUDIX"/>
    <property type="match status" value="1"/>
</dbReference>
<evidence type="ECO:0000256" key="7">
    <source>
        <dbReference type="ARBA" id="ARBA00035190"/>
    </source>
</evidence>
<dbReference type="AlphaFoldDB" id="A0A7I8VHU7"/>
<dbReference type="CDD" id="cd04661">
    <property type="entry name" value="NUDIX_MRP_L46"/>
    <property type="match status" value="1"/>
</dbReference>
<dbReference type="EMBL" id="CAJFCJ010000006">
    <property type="protein sequence ID" value="CAD5115257.1"/>
    <property type="molecule type" value="Genomic_DNA"/>
</dbReference>
<evidence type="ECO:0000256" key="1">
    <source>
        <dbReference type="ARBA" id="ARBA00004173"/>
    </source>
</evidence>
<keyword evidence="4" id="KW-0689">Ribosomal protein</keyword>
<accession>A0A7I8VHU7</accession>
<evidence type="ECO:0000256" key="2">
    <source>
        <dbReference type="ARBA" id="ARBA00009070"/>
    </source>
</evidence>
<evidence type="ECO:0000259" key="9">
    <source>
        <dbReference type="PROSITE" id="PS51462"/>
    </source>
</evidence>
<evidence type="ECO:0000313" key="10">
    <source>
        <dbReference type="EMBL" id="CAD5115257.1"/>
    </source>
</evidence>
<keyword evidence="5" id="KW-0496">Mitochondrion</keyword>
<keyword evidence="3" id="KW-0809">Transit peptide</keyword>
<dbReference type="GO" id="GO:0003735">
    <property type="term" value="F:structural constituent of ribosome"/>
    <property type="evidence" value="ECO:0007669"/>
    <property type="project" value="InterPro"/>
</dbReference>
<dbReference type="InterPro" id="IPR000086">
    <property type="entry name" value="NUDIX_hydrolase_dom"/>
</dbReference>
<evidence type="ECO:0000313" key="11">
    <source>
        <dbReference type="Proteomes" id="UP000549394"/>
    </source>
</evidence>
<dbReference type="InterPro" id="IPR033650">
    <property type="entry name" value="Ribosomal_mL46_NUDIX"/>
</dbReference>
<dbReference type="SUPFAM" id="SSF55811">
    <property type="entry name" value="Nudix"/>
    <property type="match status" value="1"/>
</dbReference>
<dbReference type="PANTHER" id="PTHR13124">
    <property type="entry name" value="39S RIBOSOMAL PROTEIN L46, MITOCHONDRIAL PRECURSOR-RELATED"/>
    <property type="match status" value="1"/>
</dbReference>
<comment type="similarity">
    <text evidence="2">Belongs to the mitochondrion-specific ribosomal protein mL46 family.</text>
</comment>
<comment type="caution">
    <text evidence="10">The sequence shown here is derived from an EMBL/GenBank/DDBJ whole genome shotgun (WGS) entry which is preliminary data.</text>
</comment>
<evidence type="ECO:0000256" key="8">
    <source>
        <dbReference type="ARBA" id="ARBA00035534"/>
    </source>
</evidence>
<dbReference type="GO" id="GO:0005743">
    <property type="term" value="C:mitochondrial inner membrane"/>
    <property type="evidence" value="ECO:0007669"/>
    <property type="project" value="UniProtKB-ARBA"/>
</dbReference>
<feature type="domain" description="Nudix hydrolase" evidence="9">
    <location>
        <begin position="129"/>
        <end position="261"/>
    </location>
</feature>